<feature type="transmembrane region" description="Helical" evidence="1">
    <location>
        <begin position="198"/>
        <end position="219"/>
    </location>
</feature>
<evidence type="ECO:0000313" key="3">
    <source>
        <dbReference type="Proteomes" id="UP000435357"/>
    </source>
</evidence>
<keyword evidence="3" id="KW-1185">Reference proteome</keyword>
<feature type="transmembrane region" description="Helical" evidence="1">
    <location>
        <begin position="157"/>
        <end position="186"/>
    </location>
</feature>
<gene>
    <name evidence="2" type="ORF">F3059_03615</name>
</gene>
<dbReference type="PANTHER" id="PTHR37308">
    <property type="entry name" value="INTEGRAL MEMBRANE PROTEIN"/>
    <property type="match status" value="1"/>
</dbReference>
<feature type="transmembrane region" description="Helical" evidence="1">
    <location>
        <begin position="71"/>
        <end position="89"/>
    </location>
</feature>
<dbReference type="OrthoDB" id="9793746at2"/>
<accession>A0A6N6M978</accession>
<keyword evidence="1" id="KW-0472">Membrane</keyword>
<dbReference type="Pfam" id="PF04018">
    <property type="entry name" value="VCA0040-like"/>
    <property type="match status" value="1"/>
</dbReference>
<name>A0A6N6M978_9FLAO</name>
<evidence type="ECO:0000313" key="2">
    <source>
        <dbReference type="EMBL" id="KAB1065049.1"/>
    </source>
</evidence>
<sequence length="315" mass="34146">MSRTVKEYLGIAIRGMGMGAADVVPGVSGGTIAFITGIYEELIETINKFDLNTFKVLREQGLAAAWNHVNGNFIVSLLLGIGISVVSLAKAITYLLENHPIPIWSFFFGLVAASIWFVAKQVKKWTFPPILTFIIGASIAYYITILSATQGPISYPYYFLSGMVAICAMILPGISGSFILLLMGSYKAVLDAVHERDFAIIATVGAGAIIGLLSFSRLLKWMFHKYHDATIALLSGFLLGSLNKIWPWKETISTMVKKAGTPEEEVVPVEQVSVLPLQFEQITGAPSQIGLAIGLMIAGAAFIILIEKVAIQKED</sequence>
<dbReference type="EMBL" id="WACR01000003">
    <property type="protein sequence ID" value="KAB1065049.1"/>
    <property type="molecule type" value="Genomic_DNA"/>
</dbReference>
<organism evidence="2 3">
    <name type="scientific">Salibacter halophilus</name>
    <dbReference type="NCBI Taxonomy" id="1803916"/>
    <lineage>
        <taxon>Bacteria</taxon>
        <taxon>Pseudomonadati</taxon>
        <taxon>Bacteroidota</taxon>
        <taxon>Flavobacteriia</taxon>
        <taxon>Flavobacteriales</taxon>
        <taxon>Salibacteraceae</taxon>
        <taxon>Salibacter</taxon>
    </lineage>
</organism>
<dbReference type="RefSeq" id="WP_151166598.1">
    <property type="nucleotide sequence ID" value="NZ_WACR01000003.1"/>
</dbReference>
<dbReference type="Proteomes" id="UP000435357">
    <property type="component" value="Unassembled WGS sequence"/>
</dbReference>
<feature type="transmembrane region" description="Helical" evidence="1">
    <location>
        <begin position="125"/>
        <end position="145"/>
    </location>
</feature>
<keyword evidence="1" id="KW-0812">Transmembrane</keyword>
<feature type="transmembrane region" description="Helical" evidence="1">
    <location>
        <begin position="285"/>
        <end position="306"/>
    </location>
</feature>
<proteinExistence type="predicted"/>
<evidence type="ECO:0000256" key="1">
    <source>
        <dbReference type="SAM" id="Phobius"/>
    </source>
</evidence>
<keyword evidence="1" id="KW-1133">Transmembrane helix</keyword>
<comment type="caution">
    <text evidence="2">The sequence shown here is derived from an EMBL/GenBank/DDBJ whole genome shotgun (WGS) entry which is preliminary data.</text>
</comment>
<dbReference type="InterPro" id="IPR007163">
    <property type="entry name" value="VCA0040-like"/>
</dbReference>
<feature type="transmembrane region" description="Helical" evidence="1">
    <location>
        <begin position="101"/>
        <end position="119"/>
    </location>
</feature>
<dbReference type="PANTHER" id="PTHR37308:SF1">
    <property type="entry name" value="POLYPRENYL-PHOSPHATE TRANSPORTER"/>
    <property type="match status" value="1"/>
</dbReference>
<dbReference type="AlphaFoldDB" id="A0A6N6M978"/>
<protein>
    <submittedName>
        <fullName evidence="2">DUF368 domain-containing protein</fullName>
    </submittedName>
</protein>
<reference evidence="2 3" key="1">
    <citation type="submission" date="2019-09" db="EMBL/GenBank/DDBJ databases">
        <title>Genomes of Cryomorphaceae.</title>
        <authorList>
            <person name="Bowman J.P."/>
        </authorList>
    </citation>
    <scope>NUCLEOTIDE SEQUENCE [LARGE SCALE GENOMIC DNA]</scope>
    <source>
        <strain evidence="2 3">KCTC 52047</strain>
    </source>
</reference>